<evidence type="ECO:0000256" key="3">
    <source>
        <dbReference type="ARBA" id="ARBA00022630"/>
    </source>
</evidence>
<evidence type="ECO:0000256" key="4">
    <source>
        <dbReference type="ARBA" id="ARBA00022679"/>
    </source>
</evidence>
<dbReference type="InterPro" id="IPR003374">
    <property type="entry name" value="ApbE-like_sf"/>
</dbReference>
<evidence type="ECO:0000313" key="13">
    <source>
        <dbReference type="EMBL" id="SFZ84522.1"/>
    </source>
</evidence>
<feature type="chain" id="PRO_5039907426" description="FAD:protein FMN transferase" evidence="12">
    <location>
        <begin position="28"/>
        <end position="320"/>
    </location>
</feature>
<comment type="catalytic activity">
    <reaction evidence="9 10">
        <text>L-threonyl-[protein] + FAD = FMN-L-threonyl-[protein] + AMP + H(+)</text>
        <dbReference type="Rhea" id="RHEA:36847"/>
        <dbReference type="Rhea" id="RHEA-COMP:11060"/>
        <dbReference type="Rhea" id="RHEA-COMP:11061"/>
        <dbReference type="ChEBI" id="CHEBI:15378"/>
        <dbReference type="ChEBI" id="CHEBI:30013"/>
        <dbReference type="ChEBI" id="CHEBI:57692"/>
        <dbReference type="ChEBI" id="CHEBI:74257"/>
        <dbReference type="ChEBI" id="CHEBI:456215"/>
        <dbReference type="EC" id="2.7.1.180"/>
    </reaction>
</comment>
<dbReference type="Pfam" id="PF02424">
    <property type="entry name" value="ApbE"/>
    <property type="match status" value="1"/>
</dbReference>
<gene>
    <name evidence="13" type="ORF">SAMN02983003_2061</name>
</gene>
<dbReference type="STRING" id="665118.SAMN02983003_2061"/>
<organism evidence="13 14">
    <name type="scientific">Devosia enhydra</name>
    <dbReference type="NCBI Taxonomy" id="665118"/>
    <lineage>
        <taxon>Bacteria</taxon>
        <taxon>Pseudomonadati</taxon>
        <taxon>Pseudomonadota</taxon>
        <taxon>Alphaproteobacteria</taxon>
        <taxon>Hyphomicrobiales</taxon>
        <taxon>Devosiaceae</taxon>
        <taxon>Devosia</taxon>
    </lineage>
</organism>
<dbReference type="SUPFAM" id="SSF143631">
    <property type="entry name" value="ApbE-like"/>
    <property type="match status" value="1"/>
</dbReference>
<dbReference type="Gene3D" id="3.10.520.10">
    <property type="entry name" value="ApbE-like domains"/>
    <property type="match status" value="1"/>
</dbReference>
<evidence type="ECO:0000313" key="14">
    <source>
        <dbReference type="Proteomes" id="UP000183447"/>
    </source>
</evidence>
<dbReference type="Proteomes" id="UP000183447">
    <property type="component" value="Unassembled WGS sequence"/>
</dbReference>
<dbReference type="PROSITE" id="PS51318">
    <property type="entry name" value="TAT"/>
    <property type="match status" value="1"/>
</dbReference>
<evidence type="ECO:0000256" key="11">
    <source>
        <dbReference type="PIRSR" id="PIRSR006268-2"/>
    </source>
</evidence>
<feature type="binding site" evidence="11">
    <location>
        <position position="271"/>
    </location>
    <ligand>
        <name>Mg(2+)</name>
        <dbReference type="ChEBI" id="CHEBI:18420"/>
    </ligand>
</feature>
<evidence type="ECO:0000256" key="8">
    <source>
        <dbReference type="ARBA" id="ARBA00031306"/>
    </source>
</evidence>
<feature type="binding site" evidence="11">
    <location>
        <position position="275"/>
    </location>
    <ligand>
        <name>Mg(2+)</name>
        <dbReference type="ChEBI" id="CHEBI:18420"/>
    </ligand>
</feature>
<feature type="signal peptide" evidence="12">
    <location>
        <begin position="1"/>
        <end position="27"/>
    </location>
</feature>
<evidence type="ECO:0000256" key="2">
    <source>
        <dbReference type="ARBA" id="ARBA00016337"/>
    </source>
</evidence>
<feature type="binding site" evidence="11">
    <location>
        <position position="160"/>
    </location>
    <ligand>
        <name>Mg(2+)</name>
        <dbReference type="ChEBI" id="CHEBI:18420"/>
    </ligand>
</feature>
<comment type="similarity">
    <text evidence="10">Belongs to the ApbE family.</text>
</comment>
<keyword evidence="4 10" id="KW-0808">Transferase</keyword>
<dbReference type="GO" id="GO:0046872">
    <property type="term" value="F:metal ion binding"/>
    <property type="evidence" value="ECO:0007669"/>
    <property type="project" value="UniProtKB-UniRule"/>
</dbReference>
<keyword evidence="6 10" id="KW-0274">FAD</keyword>
<keyword evidence="12" id="KW-0732">Signal</keyword>
<keyword evidence="7 10" id="KW-0460">Magnesium</keyword>
<accession>A0A1K2HZF1</accession>
<evidence type="ECO:0000256" key="9">
    <source>
        <dbReference type="ARBA" id="ARBA00048540"/>
    </source>
</evidence>
<keyword evidence="5 10" id="KW-0479">Metal-binding</keyword>
<evidence type="ECO:0000256" key="12">
    <source>
        <dbReference type="SAM" id="SignalP"/>
    </source>
</evidence>
<evidence type="ECO:0000256" key="5">
    <source>
        <dbReference type="ARBA" id="ARBA00022723"/>
    </source>
</evidence>
<comment type="cofactor">
    <cofactor evidence="11">
        <name>Mg(2+)</name>
        <dbReference type="ChEBI" id="CHEBI:18420"/>
    </cofactor>
    <cofactor evidence="11">
        <name>Mn(2+)</name>
        <dbReference type="ChEBI" id="CHEBI:29035"/>
    </cofactor>
    <text evidence="11">Magnesium. Can also use manganese.</text>
</comment>
<keyword evidence="3 10" id="KW-0285">Flavoprotein</keyword>
<dbReference type="GO" id="GO:0016740">
    <property type="term" value="F:transferase activity"/>
    <property type="evidence" value="ECO:0007669"/>
    <property type="project" value="UniProtKB-UniRule"/>
</dbReference>
<proteinExistence type="inferred from homology"/>
<keyword evidence="13" id="KW-0449">Lipoprotein</keyword>
<dbReference type="PANTHER" id="PTHR30040">
    <property type="entry name" value="THIAMINE BIOSYNTHESIS LIPOPROTEIN APBE"/>
    <property type="match status" value="1"/>
</dbReference>
<dbReference type="RefSeq" id="WP_084603434.1">
    <property type="nucleotide sequence ID" value="NZ_FPKU01000002.1"/>
</dbReference>
<evidence type="ECO:0000256" key="10">
    <source>
        <dbReference type="PIRNR" id="PIRNR006268"/>
    </source>
</evidence>
<sequence length="320" mass="32742">MPITRRNLLLGLAGMTTVAALPASAGAGEAVRLSGRGFGTGWSVILPHGTGAEVPEAIAETLAGIDAAMSPFRPDSGLSRFNRASAGSHVVDRDFASVTAEALRLAAWSDGAFDPTVGPLVGRYGFGPMHGERGGNYKGLTCIADRVGKADAAMSLDLCGIAKGHAVDAVAARLRRLGHSDMFIEIGGEVFAGGVNNGPAWRVGIANPQSGGVACSFPISDLAIATSGDSVNVYEVDGRRYSHTIDPGTAEPVLNRVASVSVAHRSAMTADGLATAMMVMGPETGLARAHADDLAVLFLLRDPAEGLIAQASPAWLALSS</sequence>
<evidence type="ECO:0000256" key="1">
    <source>
        <dbReference type="ARBA" id="ARBA00011955"/>
    </source>
</evidence>
<dbReference type="PIRSF" id="PIRSF006268">
    <property type="entry name" value="ApbE"/>
    <property type="match status" value="1"/>
</dbReference>
<dbReference type="InterPro" id="IPR006311">
    <property type="entry name" value="TAT_signal"/>
</dbReference>
<keyword evidence="14" id="KW-1185">Reference proteome</keyword>
<name>A0A1K2HZF1_9HYPH</name>
<evidence type="ECO:0000256" key="6">
    <source>
        <dbReference type="ARBA" id="ARBA00022827"/>
    </source>
</evidence>
<reference evidence="13 14" key="1">
    <citation type="submission" date="2016-11" db="EMBL/GenBank/DDBJ databases">
        <authorList>
            <person name="Jaros S."/>
            <person name="Januszkiewicz K."/>
            <person name="Wedrychowicz H."/>
        </authorList>
    </citation>
    <scope>NUCLEOTIDE SEQUENCE [LARGE SCALE GENOMIC DNA]</scope>
    <source>
        <strain evidence="13 14">ATCC 23634</strain>
    </source>
</reference>
<dbReference type="EC" id="2.7.1.180" evidence="1 10"/>
<protein>
    <recommendedName>
        <fullName evidence="2 10">FAD:protein FMN transferase</fullName>
        <ecNumber evidence="1 10">2.7.1.180</ecNumber>
    </recommendedName>
    <alternativeName>
        <fullName evidence="8 10">Flavin transferase</fullName>
    </alternativeName>
</protein>
<evidence type="ECO:0000256" key="7">
    <source>
        <dbReference type="ARBA" id="ARBA00022842"/>
    </source>
</evidence>
<dbReference type="PANTHER" id="PTHR30040:SF2">
    <property type="entry name" value="FAD:PROTEIN FMN TRANSFERASE"/>
    <property type="match status" value="1"/>
</dbReference>
<dbReference type="EMBL" id="FPKU01000002">
    <property type="protein sequence ID" value="SFZ84522.1"/>
    <property type="molecule type" value="Genomic_DNA"/>
</dbReference>
<dbReference type="OrthoDB" id="9778595at2"/>
<dbReference type="AlphaFoldDB" id="A0A1K2HZF1"/>
<dbReference type="InterPro" id="IPR024932">
    <property type="entry name" value="ApbE"/>
</dbReference>